<keyword evidence="3" id="KW-1185">Reference proteome</keyword>
<evidence type="ECO:0000313" key="2">
    <source>
        <dbReference type="EMBL" id="EUB60389.1"/>
    </source>
</evidence>
<dbReference type="GeneID" id="36340486"/>
<name>W6V307_ECHGR</name>
<reference evidence="2 3" key="1">
    <citation type="journal article" date="2013" name="Nat. Genet.">
        <title>The genome of the hydatid tapeworm Echinococcus granulosus.</title>
        <authorList>
            <person name="Zheng H."/>
            <person name="Zhang W."/>
            <person name="Zhang L."/>
            <person name="Zhang Z."/>
            <person name="Li J."/>
            <person name="Lu G."/>
            <person name="Zhu Y."/>
            <person name="Wang Y."/>
            <person name="Huang Y."/>
            <person name="Liu J."/>
            <person name="Kang H."/>
            <person name="Chen J."/>
            <person name="Wang L."/>
            <person name="Chen A."/>
            <person name="Yu S."/>
            <person name="Gao Z."/>
            <person name="Jin L."/>
            <person name="Gu W."/>
            <person name="Wang Z."/>
            <person name="Zhao L."/>
            <person name="Shi B."/>
            <person name="Wen H."/>
            <person name="Lin R."/>
            <person name="Jones M.K."/>
            <person name="Brejova B."/>
            <person name="Vinar T."/>
            <person name="Zhao G."/>
            <person name="McManus D.P."/>
            <person name="Chen Z."/>
            <person name="Zhou Y."/>
            <person name="Wang S."/>
        </authorList>
    </citation>
    <scope>NUCLEOTIDE SEQUENCE [LARGE SCALE GENOMIC DNA]</scope>
</reference>
<dbReference type="RefSeq" id="XP_024351585.1">
    <property type="nucleotide sequence ID" value="XM_024494020.1"/>
</dbReference>
<feature type="signal peptide" evidence="1">
    <location>
        <begin position="1"/>
        <end position="22"/>
    </location>
</feature>
<protein>
    <submittedName>
        <fullName evidence="2">Uncharacterized protein</fullName>
    </submittedName>
</protein>
<dbReference type="CTD" id="36340486"/>
<dbReference type="EMBL" id="APAU02000031">
    <property type="protein sequence ID" value="EUB60389.1"/>
    <property type="molecule type" value="Genomic_DNA"/>
</dbReference>
<comment type="caution">
    <text evidence="2">The sequence shown here is derived from an EMBL/GenBank/DDBJ whole genome shotgun (WGS) entry which is preliminary data.</text>
</comment>
<proteinExistence type="predicted"/>
<dbReference type="AlphaFoldDB" id="W6V307"/>
<evidence type="ECO:0000313" key="3">
    <source>
        <dbReference type="Proteomes" id="UP000019149"/>
    </source>
</evidence>
<gene>
    <name evidence="2" type="ORF">EGR_04771</name>
</gene>
<evidence type="ECO:0000256" key="1">
    <source>
        <dbReference type="SAM" id="SignalP"/>
    </source>
</evidence>
<dbReference type="Proteomes" id="UP000019149">
    <property type="component" value="Unassembled WGS sequence"/>
</dbReference>
<sequence>MELKTTFLLLPKLMCMFCLLHMQDLYDILQLVRRLSKSSLCLHYNKDYCSLMPQILYGVWFSFRFNIIDLIFMISLSLFSNNSNNSSHLSGQRWRELHKNK</sequence>
<organism evidence="2 3">
    <name type="scientific">Echinococcus granulosus</name>
    <name type="common">Hydatid tapeworm</name>
    <dbReference type="NCBI Taxonomy" id="6210"/>
    <lineage>
        <taxon>Eukaryota</taxon>
        <taxon>Metazoa</taxon>
        <taxon>Spiralia</taxon>
        <taxon>Lophotrochozoa</taxon>
        <taxon>Platyhelminthes</taxon>
        <taxon>Cestoda</taxon>
        <taxon>Eucestoda</taxon>
        <taxon>Cyclophyllidea</taxon>
        <taxon>Taeniidae</taxon>
        <taxon>Echinococcus</taxon>
        <taxon>Echinococcus granulosus group</taxon>
    </lineage>
</organism>
<feature type="chain" id="PRO_5004883318" evidence="1">
    <location>
        <begin position="23"/>
        <end position="101"/>
    </location>
</feature>
<accession>W6V307</accession>
<dbReference type="KEGG" id="egl:EGR_04771"/>
<keyword evidence="1" id="KW-0732">Signal</keyword>